<dbReference type="Pfam" id="PF01963">
    <property type="entry name" value="TraB_PrgY_gumN"/>
    <property type="match status" value="1"/>
</dbReference>
<dbReference type="EMBL" id="JACICA010000002">
    <property type="protein sequence ID" value="MBB3702120.1"/>
    <property type="molecule type" value="Genomic_DNA"/>
</dbReference>
<evidence type="ECO:0000313" key="1">
    <source>
        <dbReference type="EMBL" id="MBB3702120.1"/>
    </source>
</evidence>
<protein>
    <recommendedName>
        <fullName evidence="3">TraB/GumN family protein</fullName>
    </recommendedName>
</protein>
<evidence type="ECO:0000313" key="2">
    <source>
        <dbReference type="Proteomes" id="UP000541425"/>
    </source>
</evidence>
<dbReference type="CDD" id="cd14789">
    <property type="entry name" value="Tiki"/>
    <property type="match status" value="1"/>
</dbReference>
<name>A0A7W5UHM3_9BACT</name>
<gene>
    <name evidence="1" type="ORF">FHS60_000573</name>
</gene>
<dbReference type="Proteomes" id="UP000541425">
    <property type="component" value="Unassembled WGS sequence"/>
</dbReference>
<dbReference type="AlphaFoldDB" id="A0A7W5UHM3"/>
<sequence length="363" mass="41118">MIKKILWGSGMIRAVVILMLGVISISGVSAQTAKNDTIPSALMYRISGNGLTTPSYIFGSMHIIPHEFVNRSQKFMDIAHNVQRIVTEIDHQQSKLFNDSNMASAKALAEQMLPHLVLPADSQMQVIAPEKFYTVDSLLHRYRLVKTLVPNDTCWWRYEPGVFTAAATQITMGMYITLGQEYVRVKPEQTSAMIDEYMSILADSLQKEYAQLESLEYQKSLLPQLIIDYRKMKIDSTYINNLCRGIASMGDIHNRANMLYEVMTSLDNAMIYGHQMMDAYMKQDGQRTAQVLMVANQQAGQQTGEQIALRERNDRWMKVIPSMLKEKSNLFVVGLFHLTSTDNGPGIVEMLKKAGYTIEPVRI</sequence>
<comment type="caution">
    <text evidence="1">The sequence shown here is derived from an EMBL/GenBank/DDBJ whole genome shotgun (WGS) entry which is preliminary data.</text>
</comment>
<reference evidence="1 2" key="1">
    <citation type="submission" date="2020-08" db="EMBL/GenBank/DDBJ databases">
        <title>Genomic Encyclopedia of Type Strains, Phase IV (KMG-IV): sequencing the most valuable type-strain genomes for metagenomic binning, comparative biology and taxonomic classification.</title>
        <authorList>
            <person name="Goeker M."/>
        </authorList>
    </citation>
    <scope>NUCLEOTIDE SEQUENCE [LARGE SCALE GENOMIC DNA]</scope>
    <source>
        <strain evidence="1 2">DSM 22548</strain>
    </source>
</reference>
<proteinExistence type="predicted"/>
<evidence type="ECO:0008006" key="3">
    <source>
        <dbReference type="Google" id="ProtNLM"/>
    </source>
</evidence>
<dbReference type="InterPro" id="IPR002816">
    <property type="entry name" value="TraB/PrgY/GumN_fam"/>
</dbReference>
<accession>A0A7W5UHM3</accession>
<dbReference type="RefSeq" id="WP_183694643.1">
    <property type="nucleotide sequence ID" value="NZ_JACICA010000002.1"/>
</dbReference>
<organism evidence="1 2">
    <name type="scientific">Alloprevotella rava</name>
    <dbReference type="NCBI Taxonomy" id="671218"/>
    <lineage>
        <taxon>Bacteria</taxon>
        <taxon>Pseudomonadati</taxon>
        <taxon>Bacteroidota</taxon>
        <taxon>Bacteroidia</taxon>
        <taxon>Bacteroidales</taxon>
        <taxon>Prevotellaceae</taxon>
        <taxon>Alloprevotella</taxon>
    </lineage>
</organism>